<sequence>MSQKPLKVGIIGTGIFARRHYKAYESVGKDKFEIVACANRSKDKALDFAKEAGIPESAVYTEVSDLINDPNVEVVDILLPAQFNKETVEAVVAANKHVMFEKPIAATLKDAREIVNLSQKAKTVVAVNENWAYHPLACAVAEYVQKGGIGEIVNFTYDSARPYSPDSPYHNTKWRQNPEHPGGYLSDGCVHDMAHLIPILGYFDTVAAFATKRHKIHVVEDTLATTIKLENGGVGVANFTFCSAGVKRQTLVVHGTKGTVKLTDHQEVKLINEEGEEVDPSPITSLQSNAPGNGLSDIEAELATFHDAVRSNKKLGLTAEDAFHHLAFIVASLESVKTGKAIKVERA</sequence>
<name>A0A1C7N170_9FUNG</name>
<keyword evidence="4" id="KW-1185">Reference proteome</keyword>
<dbReference type="SUPFAM" id="SSF55347">
    <property type="entry name" value="Glyceraldehyde-3-phosphate dehydrogenase-like, C-terminal domain"/>
    <property type="match status" value="1"/>
</dbReference>
<feature type="domain" description="Gfo/Idh/MocA-like oxidoreductase N-terminal" evidence="1">
    <location>
        <begin position="6"/>
        <end position="128"/>
    </location>
</feature>
<gene>
    <name evidence="3" type="ORF">A0J61_09514</name>
</gene>
<proteinExistence type="predicted"/>
<dbReference type="GO" id="GO:0006740">
    <property type="term" value="P:NADPH regeneration"/>
    <property type="evidence" value="ECO:0007669"/>
    <property type="project" value="EnsemblFungi"/>
</dbReference>
<dbReference type="PANTHER" id="PTHR42840:SF5">
    <property type="entry name" value="NAD(P)-BINDING ROSSMANN-FOLD SUPERFAMILY PROTEIN"/>
    <property type="match status" value="1"/>
</dbReference>
<dbReference type="Gene3D" id="3.30.360.10">
    <property type="entry name" value="Dihydrodipicolinate Reductase, domain 2"/>
    <property type="match status" value="1"/>
</dbReference>
<protein>
    <submittedName>
        <fullName evidence="3">Uncharacterized protein</fullName>
    </submittedName>
</protein>
<dbReference type="EMBL" id="LUGH01000867">
    <property type="protein sequence ID" value="OBZ82436.1"/>
    <property type="molecule type" value="Genomic_DNA"/>
</dbReference>
<dbReference type="STRING" id="101091.A0A1C7N170"/>
<reference evidence="3 4" key="1">
    <citation type="submission" date="2016-03" db="EMBL/GenBank/DDBJ databases">
        <title>Choanephora cucurbitarum.</title>
        <authorList>
            <person name="Min B."/>
            <person name="Park H."/>
            <person name="Park J.-H."/>
            <person name="Shin H.-D."/>
            <person name="Choi I.-G."/>
        </authorList>
    </citation>
    <scope>NUCLEOTIDE SEQUENCE [LARGE SCALE GENOMIC DNA]</scope>
    <source>
        <strain evidence="3 4">KUS-F28377</strain>
    </source>
</reference>
<dbReference type="SUPFAM" id="SSF51735">
    <property type="entry name" value="NAD(P)-binding Rossmann-fold domains"/>
    <property type="match status" value="1"/>
</dbReference>
<evidence type="ECO:0000259" key="2">
    <source>
        <dbReference type="Pfam" id="PF02894"/>
    </source>
</evidence>
<dbReference type="Gene3D" id="3.40.50.720">
    <property type="entry name" value="NAD(P)-binding Rossmann-like Domain"/>
    <property type="match status" value="1"/>
</dbReference>
<dbReference type="OrthoDB" id="64915at2759"/>
<dbReference type="AlphaFoldDB" id="A0A1C7N170"/>
<dbReference type="Proteomes" id="UP000093000">
    <property type="component" value="Unassembled WGS sequence"/>
</dbReference>
<dbReference type="InterPro" id="IPR000683">
    <property type="entry name" value="Gfo/Idh/MocA-like_OxRdtase_N"/>
</dbReference>
<feature type="domain" description="Gfo/Idh/MocA-like oxidoreductase C-terminal" evidence="2">
    <location>
        <begin position="143"/>
        <end position="344"/>
    </location>
</feature>
<dbReference type="InterPro" id="IPR004104">
    <property type="entry name" value="Gfo/Idh/MocA-like_OxRdtase_C"/>
</dbReference>
<organism evidence="3 4">
    <name type="scientific">Choanephora cucurbitarum</name>
    <dbReference type="NCBI Taxonomy" id="101091"/>
    <lineage>
        <taxon>Eukaryota</taxon>
        <taxon>Fungi</taxon>
        <taxon>Fungi incertae sedis</taxon>
        <taxon>Mucoromycota</taxon>
        <taxon>Mucoromycotina</taxon>
        <taxon>Mucoromycetes</taxon>
        <taxon>Mucorales</taxon>
        <taxon>Mucorineae</taxon>
        <taxon>Choanephoraceae</taxon>
        <taxon>Choanephoroideae</taxon>
        <taxon>Choanephora</taxon>
    </lineage>
</organism>
<dbReference type="Pfam" id="PF02894">
    <property type="entry name" value="GFO_IDH_MocA_C"/>
    <property type="match status" value="1"/>
</dbReference>
<dbReference type="GO" id="GO:0005737">
    <property type="term" value="C:cytoplasm"/>
    <property type="evidence" value="ECO:0007669"/>
    <property type="project" value="TreeGrafter"/>
</dbReference>
<dbReference type="Pfam" id="PF01408">
    <property type="entry name" value="GFO_IDH_MocA"/>
    <property type="match status" value="1"/>
</dbReference>
<dbReference type="InterPro" id="IPR036291">
    <property type="entry name" value="NAD(P)-bd_dom_sf"/>
</dbReference>
<evidence type="ECO:0000313" key="4">
    <source>
        <dbReference type="Proteomes" id="UP000093000"/>
    </source>
</evidence>
<accession>A0A1C7N170</accession>
<comment type="caution">
    <text evidence="3">The sequence shown here is derived from an EMBL/GenBank/DDBJ whole genome shotgun (WGS) entry which is preliminary data.</text>
</comment>
<dbReference type="GO" id="GO:0016651">
    <property type="term" value="F:oxidoreductase activity, acting on NAD(P)H"/>
    <property type="evidence" value="ECO:0007669"/>
    <property type="project" value="EnsemblFungi"/>
</dbReference>
<evidence type="ECO:0000259" key="1">
    <source>
        <dbReference type="Pfam" id="PF01408"/>
    </source>
</evidence>
<dbReference type="PANTHER" id="PTHR42840">
    <property type="entry name" value="NAD(P)-BINDING ROSSMANN-FOLD SUPERFAMILY PROTEIN-RELATED"/>
    <property type="match status" value="1"/>
</dbReference>
<dbReference type="InParanoid" id="A0A1C7N170"/>
<dbReference type="GO" id="GO:0000166">
    <property type="term" value="F:nucleotide binding"/>
    <property type="evidence" value="ECO:0007669"/>
    <property type="project" value="InterPro"/>
</dbReference>
<evidence type="ECO:0000313" key="3">
    <source>
        <dbReference type="EMBL" id="OBZ82436.1"/>
    </source>
</evidence>